<dbReference type="RefSeq" id="WP_115852934.1">
    <property type="nucleotide sequence ID" value="NZ_QRDJ01000006.1"/>
</dbReference>
<evidence type="ECO:0000259" key="2">
    <source>
        <dbReference type="PROSITE" id="PS50222"/>
    </source>
</evidence>
<sequence length="165" mass="17515">MRRSPRGYRNGLSGLAVVVMLSGCAQHSAQENGVTQAGDSSLASGSVQDVDRVFEQANADPRSGLDALDLERIGLGNYWNMLDENGDGQVSRQEFRRRFDDPAIQRQLQMTAPSSQQGRLEPGTAPATLSTPSAAAWGVAPPETSPESETPGASTDSRSEQALSP</sequence>
<dbReference type="PROSITE" id="PS51257">
    <property type="entry name" value="PROKAR_LIPOPROTEIN"/>
    <property type="match status" value="1"/>
</dbReference>
<protein>
    <recommendedName>
        <fullName evidence="2">EF-hand domain-containing protein</fullName>
    </recommendedName>
</protein>
<name>A0A3D9DZ96_9GAMM</name>
<evidence type="ECO:0000313" key="3">
    <source>
        <dbReference type="EMBL" id="REC95975.1"/>
    </source>
</evidence>
<dbReference type="GO" id="GO:0005509">
    <property type="term" value="F:calcium ion binding"/>
    <property type="evidence" value="ECO:0007669"/>
    <property type="project" value="InterPro"/>
</dbReference>
<dbReference type="SUPFAM" id="SSF47473">
    <property type="entry name" value="EF-hand"/>
    <property type="match status" value="1"/>
</dbReference>
<proteinExistence type="predicted"/>
<feature type="compositionally biased region" description="Basic and acidic residues" evidence="1">
    <location>
        <begin position="93"/>
        <end position="103"/>
    </location>
</feature>
<accession>A0A3D9DZ96</accession>
<evidence type="ECO:0000313" key="4">
    <source>
        <dbReference type="Proteomes" id="UP000256334"/>
    </source>
</evidence>
<dbReference type="Proteomes" id="UP000256334">
    <property type="component" value="Unassembled WGS sequence"/>
</dbReference>
<dbReference type="InterPro" id="IPR018247">
    <property type="entry name" value="EF_Hand_1_Ca_BS"/>
</dbReference>
<dbReference type="EMBL" id="QRDJ01000006">
    <property type="protein sequence ID" value="REC95975.1"/>
    <property type="molecule type" value="Genomic_DNA"/>
</dbReference>
<dbReference type="PROSITE" id="PS00018">
    <property type="entry name" value="EF_HAND_1"/>
    <property type="match status" value="1"/>
</dbReference>
<feature type="domain" description="EF-hand" evidence="2">
    <location>
        <begin position="70"/>
        <end position="105"/>
    </location>
</feature>
<comment type="caution">
    <text evidence="3">The sequence shown here is derived from an EMBL/GenBank/DDBJ whole genome shotgun (WGS) entry which is preliminary data.</text>
</comment>
<dbReference type="OrthoDB" id="6184093at2"/>
<keyword evidence="4" id="KW-1185">Reference proteome</keyword>
<evidence type="ECO:0000256" key="1">
    <source>
        <dbReference type="SAM" id="MobiDB-lite"/>
    </source>
</evidence>
<feature type="compositionally biased region" description="Low complexity" evidence="1">
    <location>
        <begin position="124"/>
        <end position="155"/>
    </location>
</feature>
<feature type="compositionally biased region" description="Polar residues" evidence="1">
    <location>
        <begin position="106"/>
        <end position="118"/>
    </location>
</feature>
<dbReference type="PROSITE" id="PS50222">
    <property type="entry name" value="EF_HAND_2"/>
    <property type="match status" value="1"/>
</dbReference>
<organism evidence="3 4">
    <name type="scientific">Kushneria indalinina DSM 14324</name>
    <dbReference type="NCBI Taxonomy" id="1122140"/>
    <lineage>
        <taxon>Bacteria</taxon>
        <taxon>Pseudomonadati</taxon>
        <taxon>Pseudomonadota</taxon>
        <taxon>Gammaproteobacteria</taxon>
        <taxon>Oceanospirillales</taxon>
        <taxon>Halomonadaceae</taxon>
        <taxon>Kushneria</taxon>
    </lineage>
</organism>
<feature type="region of interest" description="Disordered" evidence="1">
    <location>
        <begin position="82"/>
        <end position="165"/>
    </location>
</feature>
<dbReference type="InterPro" id="IPR011992">
    <property type="entry name" value="EF-hand-dom_pair"/>
</dbReference>
<reference evidence="3 4" key="1">
    <citation type="submission" date="2018-07" db="EMBL/GenBank/DDBJ databases">
        <title>Genomic Encyclopedia of Type Strains, Phase IV (KMG-IV): sequencing the most valuable type-strain genomes for metagenomic binning, comparative biology and taxonomic classification.</title>
        <authorList>
            <person name="Goeker M."/>
        </authorList>
    </citation>
    <scope>NUCLEOTIDE SEQUENCE [LARGE SCALE GENOMIC DNA]</scope>
    <source>
        <strain evidence="3 4">DSM 14324</strain>
    </source>
</reference>
<dbReference type="AlphaFoldDB" id="A0A3D9DZ96"/>
<gene>
    <name evidence="3" type="ORF">C8D72_0644</name>
</gene>
<dbReference type="InterPro" id="IPR002048">
    <property type="entry name" value="EF_hand_dom"/>
</dbReference>